<evidence type="ECO:0000313" key="3">
    <source>
        <dbReference type="Proteomes" id="UP000647017"/>
    </source>
</evidence>
<accession>A0ABQ4I2T6</accession>
<keyword evidence="3" id="KW-1185">Reference proteome</keyword>
<dbReference type="Proteomes" id="UP000647017">
    <property type="component" value="Unassembled WGS sequence"/>
</dbReference>
<feature type="region of interest" description="Disordered" evidence="1">
    <location>
        <begin position="1"/>
        <end position="23"/>
    </location>
</feature>
<comment type="caution">
    <text evidence="2">The sequence shown here is derived from an EMBL/GenBank/DDBJ whole genome shotgun (WGS) entry which is preliminary data.</text>
</comment>
<protein>
    <submittedName>
        <fullName evidence="2">Uncharacterized protein</fullName>
    </submittedName>
</protein>
<name>A0ABQ4I2T6_9ACTN</name>
<reference evidence="2 3" key="1">
    <citation type="submission" date="2021-01" db="EMBL/GenBank/DDBJ databases">
        <title>Whole genome shotgun sequence of Verrucosispora andamanensis NBRC 109075.</title>
        <authorList>
            <person name="Komaki H."/>
            <person name="Tamura T."/>
        </authorList>
    </citation>
    <scope>NUCLEOTIDE SEQUENCE [LARGE SCALE GENOMIC DNA]</scope>
    <source>
        <strain evidence="2 3">NBRC 109075</strain>
    </source>
</reference>
<dbReference type="EMBL" id="BOOZ01000047">
    <property type="protein sequence ID" value="GIJ12196.1"/>
    <property type="molecule type" value="Genomic_DNA"/>
</dbReference>
<proteinExistence type="predicted"/>
<evidence type="ECO:0000256" key="1">
    <source>
        <dbReference type="SAM" id="MobiDB-lite"/>
    </source>
</evidence>
<gene>
    <name evidence="2" type="ORF">Van01_54100</name>
</gene>
<organism evidence="2 3">
    <name type="scientific">Micromonospora andamanensis</name>
    <dbReference type="NCBI Taxonomy" id="1287068"/>
    <lineage>
        <taxon>Bacteria</taxon>
        <taxon>Bacillati</taxon>
        <taxon>Actinomycetota</taxon>
        <taxon>Actinomycetes</taxon>
        <taxon>Micromonosporales</taxon>
        <taxon>Micromonosporaceae</taxon>
        <taxon>Micromonospora</taxon>
    </lineage>
</organism>
<sequence length="82" mass="8986">MPRQRPVANDLPPLPAREKRDQQVKIRLTPSEIERLGELRPDLTPPGIVAQLVDDVLTGRYRPAWAAGAAESAEEGGPRHSA</sequence>
<evidence type="ECO:0000313" key="2">
    <source>
        <dbReference type="EMBL" id="GIJ12196.1"/>
    </source>
</evidence>